<gene>
    <name evidence="1" type="ORF">DPMN_114307</name>
</gene>
<keyword evidence="2" id="KW-1185">Reference proteome</keyword>
<accession>A0A9D4KJR9</accession>
<evidence type="ECO:0000313" key="1">
    <source>
        <dbReference type="EMBL" id="KAH3840850.1"/>
    </source>
</evidence>
<reference evidence="1" key="2">
    <citation type="submission" date="2020-11" db="EMBL/GenBank/DDBJ databases">
        <authorList>
            <person name="McCartney M.A."/>
            <person name="Auch B."/>
            <person name="Kono T."/>
            <person name="Mallez S."/>
            <person name="Becker A."/>
            <person name="Gohl D.M."/>
            <person name="Silverstein K.A.T."/>
            <person name="Koren S."/>
            <person name="Bechman K.B."/>
            <person name="Herman A."/>
            <person name="Abrahante J.E."/>
            <person name="Garbe J."/>
        </authorList>
    </citation>
    <scope>NUCLEOTIDE SEQUENCE</scope>
    <source>
        <strain evidence="1">Duluth1</strain>
        <tissue evidence="1">Whole animal</tissue>
    </source>
</reference>
<protein>
    <submittedName>
        <fullName evidence="1">Uncharacterized protein</fullName>
    </submittedName>
</protein>
<name>A0A9D4KJR9_DREPO</name>
<dbReference type="EMBL" id="JAIWYP010000004">
    <property type="protein sequence ID" value="KAH3840850.1"/>
    <property type="molecule type" value="Genomic_DNA"/>
</dbReference>
<dbReference type="AlphaFoldDB" id="A0A9D4KJR9"/>
<organism evidence="1 2">
    <name type="scientific">Dreissena polymorpha</name>
    <name type="common">Zebra mussel</name>
    <name type="synonym">Mytilus polymorpha</name>
    <dbReference type="NCBI Taxonomy" id="45954"/>
    <lineage>
        <taxon>Eukaryota</taxon>
        <taxon>Metazoa</taxon>
        <taxon>Spiralia</taxon>
        <taxon>Lophotrochozoa</taxon>
        <taxon>Mollusca</taxon>
        <taxon>Bivalvia</taxon>
        <taxon>Autobranchia</taxon>
        <taxon>Heteroconchia</taxon>
        <taxon>Euheterodonta</taxon>
        <taxon>Imparidentia</taxon>
        <taxon>Neoheterodontei</taxon>
        <taxon>Myida</taxon>
        <taxon>Dreissenoidea</taxon>
        <taxon>Dreissenidae</taxon>
        <taxon>Dreissena</taxon>
    </lineage>
</organism>
<comment type="caution">
    <text evidence="1">The sequence shown here is derived from an EMBL/GenBank/DDBJ whole genome shotgun (WGS) entry which is preliminary data.</text>
</comment>
<proteinExistence type="predicted"/>
<evidence type="ECO:0000313" key="2">
    <source>
        <dbReference type="Proteomes" id="UP000828390"/>
    </source>
</evidence>
<dbReference type="Proteomes" id="UP000828390">
    <property type="component" value="Unassembled WGS sequence"/>
</dbReference>
<sequence length="85" mass="9860">MLTRYHRLIFETHKEELTFASRTWVLQESEFQTIVYETVHGICGKCMVVDSGNGQSQEELSSSQRTFFIHESDHQVKQALLICPV</sequence>
<reference evidence="1" key="1">
    <citation type="journal article" date="2019" name="bioRxiv">
        <title>The Genome of the Zebra Mussel, Dreissena polymorpha: A Resource for Invasive Species Research.</title>
        <authorList>
            <person name="McCartney M.A."/>
            <person name="Auch B."/>
            <person name="Kono T."/>
            <person name="Mallez S."/>
            <person name="Zhang Y."/>
            <person name="Obille A."/>
            <person name="Becker A."/>
            <person name="Abrahante J.E."/>
            <person name="Garbe J."/>
            <person name="Badalamenti J.P."/>
            <person name="Herman A."/>
            <person name="Mangelson H."/>
            <person name="Liachko I."/>
            <person name="Sullivan S."/>
            <person name="Sone E.D."/>
            <person name="Koren S."/>
            <person name="Silverstein K.A.T."/>
            <person name="Beckman K.B."/>
            <person name="Gohl D.M."/>
        </authorList>
    </citation>
    <scope>NUCLEOTIDE SEQUENCE</scope>
    <source>
        <strain evidence="1">Duluth1</strain>
        <tissue evidence="1">Whole animal</tissue>
    </source>
</reference>